<feature type="domain" description="Ferritin/DPS" evidence="3">
    <location>
        <begin position="26"/>
        <end position="165"/>
    </location>
</feature>
<name>A0ABX0U8K6_9FLAO</name>
<evidence type="ECO:0000256" key="2">
    <source>
        <dbReference type="RuleBase" id="RU003875"/>
    </source>
</evidence>
<dbReference type="InterPro" id="IPR012347">
    <property type="entry name" value="Ferritin-like"/>
</dbReference>
<keyword evidence="4" id="KW-0238">DNA-binding</keyword>
<accession>A0ABX0U8K6</accession>
<dbReference type="EMBL" id="JAASQL010000001">
    <property type="protein sequence ID" value="NIJ45169.1"/>
    <property type="molecule type" value="Genomic_DNA"/>
</dbReference>
<dbReference type="InterPro" id="IPR009078">
    <property type="entry name" value="Ferritin-like_SF"/>
</dbReference>
<dbReference type="SUPFAM" id="SSF47240">
    <property type="entry name" value="Ferritin-like"/>
    <property type="match status" value="1"/>
</dbReference>
<dbReference type="PANTHER" id="PTHR42932">
    <property type="entry name" value="GENERAL STRESS PROTEIN 20U"/>
    <property type="match status" value="1"/>
</dbReference>
<dbReference type="CDD" id="cd01043">
    <property type="entry name" value="DPS"/>
    <property type="match status" value="1"/>
</dbReference>
<dbReference type="PIRSF" id="PIRSF005900">
    <property type="entry name" value="Dps"/>
    <property type="match status" value="1"/>
</dbReference>
<protein>
    <submittedName>
        <fullName evidence="4">Starvation-inducible DNA-binding protein</fullName>
    </submittedName>
</protein>
<dbReference type="InterPro" id="IPR023188">
    <property type="entry name" value="DPS_DNA-bd_CS"/>
</dbReference>
<dbReference type="PRINTS" id="PR01346">
    <property type="entry name" value="HELNAPAPROT"/>
</dbReference>
<dbReference type="Proteomes" id="UP000745859">
    <property type="component" value="Unassembled WGS sequence"/>
</dbReference>
<comment type="caution">
    <text evidence="4">The sequence shown here is derived from an EMBL/GenBank/DDBJ whole genome shotgun (WGS) entry which is preliminary data.</text>
</comment>
<dbReference type="RefSeq" id="WP_167186516.1">
    <property type="nucleotide sequence ID" value="NZ_JAASQL010000001.1"/>
</dbReference>
<evidence type="ECO:0000313" key="4">
    <source>
        <dbReference type="EMBL" id="NIJ45169.1"/>
    </source>
</evidence>
<dbReference type="PROSITE" id="PS00819">
    <property type="entry name" value="DPS_2"/>
    <property type="match status" value="1"/>
</dbReference>
<reference evidence="4 5" key="1">
    <citation type="submission" date="2020-03" db="EMBL/GenBank/DDBJ databases">
        <title>Genomic Encyclopedia of Type Strains, Phase IV (KMG-IV): sequencing the most valuable type-strain genomes for metagenomic binning, comparative biology and taxonomic classification.</title>
        <authorList>
            <person name="Goeker M."/>
        </authorList>
    </citation>
    <scope>NUCLEOTIDE SEQUENCE [LARGE SCALE GENOMIC DNA]</scope>
    <source>
        <strain evidence="4 5">DSM 101599</strain>
    </source>
</reference>
<evidence type="ECO:0000313" key="5">
    <source>
        <dbReference type="Proteomes" id="UP000745859"/>
    </source>
</evidence>
<dbReference type="InterPro" id="IPR002177">
    <property type="entry name" value="DPS_DNA-bd"/>
</dbReference>
<evidence type="ECO:0000259" key="3">
    <source>
        <dbReference type="Pfam" id="PF00210"/>
    </source>
</evidence>
<dbReference type="PANTHER" id="PTHR42932:SF1">
    <property type="entry name" value="GENERAL STRESS PROTEIN 20U"/>
    <property type="match status" value="1"/>
</dbReference>
<sequence>MNSIEKTKPFAKLGFTHLETAEIVSNLNKLLASYHIHYQKIRNYHWSVVGPEFFDVHEKFETQYNVVKLNIDEVAERIRVFGKKPTGTLKEYLQESEITETTTPLTATQMVKEILHDFEILLHQMNKVIDAAESINDRGTDDMIRGFIVQMEKTHWMFTSFLKDEKSVLS</sequence>
<dbReference type="Pfam" id="PF00210">
    <property type="entry name" value="Ferritin"/>
    <property type="match status" value="1"/>
</dbReference>
<dbReference type="GO" id="GO:0003677">
    <property type="term" value="F:DNA binding"/>
    <property type="evidence" value="ECO:0007669"/>
    <property type="project" value="UniProtKB-KW"/>
</dbReference>
<comment type="similarity">
    <text evidence="1 2">Belongs to the Dps family.</text>
</comment>
<dbReference type="Gene3D" id="1.20.1260.10">
    <property type="match status" value="1"/>
</dbReference>
<organism evidence="4 5">
    <name type="scientific">Wenyingzhuangia heitensis</name>
    <dbReference type="NCBI Taxonomy" id="1487859"/>
    <lineage>
        <taxon>Bacteria</taxon>
        <taxon>Pseudomonadati</taxon>
        <taxon>Bacteroidota</taxon>
        <taxon>Flavobacteriia</taxon>
        <taxon>Flavobacteriales</taxon>
        <taxon>Flavobacteriaceae</taxon>
        <taxon>Wenyingzhuangia</taxon>
    </lineage>
</organism>
<keyword evidence="5" id="KW-1185">Reference proteome</keyword>
<dbReference type="InterPro" id="IPR008331">
    <property type="entry name" value="Ferritin_DPS_dom"/>
</dbReference>
<evidence type="ECO:0000256" key="1">
    <source>
        <dbReference type="ARBA" id="ARBA00009497"/>
    </source>
</evidence>
<proteinExistence type="inferred from homology"/>
<gene>
    <name evidence="4" type="ORF">FHR24_001608</name>
</gene>
<dbReference type="PROSITE" id="PS00818">
    <property type="entry name" value="DPS_1"/>
    <property type="match status" value="1"/>
</dbReference>